<organism evidence="1">
    <name type="scientific">marine sediment metagenome</name>
    <dbReference type="NCBI Taxonomy" id="412755"/>
    <lineage>
        <taxon>unclassified sequences</taxon>
        <taxon>metagenomes</taxon>
        <taxon>ecological metagenomes</taxon>
    </lineage>
</organism>
<reference evidence="1" key="1">
    <citation type="journal article" date="2015" name="Nature">
        <title>Complex archaea that bridge the gap between prokaryotes and eukaryotes.</title>
        <authorList>
            <person name="Spang A."/>
            <person name="Saw J.H."/>
            <person name="Jorgensen S.L."/>
            <person name="Zaremba-Niedzwiedzka K."/>
            <person name="Martijn J."/>
            <person name="Lind A.E."/>
            <person name="van Eijk R."/>
            <person name="Schleper C."/>
            <person name="Guy L."/>
            <person name="Ettema T.J."/>
        </authorList>
    </citation>
    <scope>NUCLEOTIDE SEQUENCE</scope>
</reference>
<evidence type="ECO:0000313" key="1">
    <source>
        <dbReference type="EMBL" id="KKM86060.1"/>
    </source>
</evidence>
<comment type="caution">
    <text evidence="1">The sequence shown here is derived from an EMBL/GenBank/DDBJ whole genome shotgun (WGS) entry which is preliminary data.</text>
</comment>
<proteinExistence type="predicted"/>
<name>A0A0F9NBA5_9ZZZZ</name>
<protein>
    <submittedName>
        <fullName evidence="1">Uncharacterized protein</fullName>
    </submittedName>
</protein>
<dbReference type="AlphaFoldDB" id="A0A0F9NBA5"/>
<accession>A0A0F9NBA5</accession>
<gene>
    <name evidence="1" type="ORF">LCGC14_1282900</name>
</gene>
<dbReference type="EMBL" id="LAZR01007316">
    <property type="protein sequence ID" value="KKM86060.1"/>
    <property type="molecule type" value="Genomic_DNA"/>
</dbReference>
<sequence>MIAETVTEKNKEEWLVKASETSYSDLRLEISPSKPQEQDLLYKFAVAYRYMYASLQNILEERPDLRPDVLSVGSELEDLKGKLNG</sequence>